<evidence type="ECO:0000313" key="7">
    <source>
        <dbReference type="Proteomes" id="UP001497744"/>
    </source>
</evidence>
<dbReference type="FunFam" id="1.10.1650.10:FF:000001">
    <property type="entry name" value="Ribosomal protein L19"/>
    <property type="match status" value="1"/>
</dbReference>
<evidence type="ECO:0000313" key="6">
    <source>
        <dbReference type="EMBL" id="GIX64023.1"/>
    </source>
</evidence>
<dbReference type="SMART" id="SM01416">
    <property type="entry name" value="Ribosomal_L19e"/>
    <property type="match status" value="1"/>
</dbReference>
<keyword evidence="7" id="KW-1185">Reference proteome</keyword>
<keyword evidence="3 4" id="KW-0687">Ribonucleoprotein</keyword>
<dbReference type="InterPro" id="IPR000196">
    <property type="entry name" value="Ribosomal_eL19_dom"/>
</dbReference>
<proteinExistence type="inferred from homology"/>
<dbReference type="InterPro" id="IPR023638">
    <property type="entry name" value="Ribosomal_eL19_CS"/>
</dbReference>
<dbReference type="PANTHER" id="PTHR10722">
    <property type="entry name" value="60S RIBOSOMAL PROTEIN L19"/>
    <property type="match status" value="1"/>
</dbReference>
<evidence type="ECO:0000256" key="1">
    <source>
        <dbReference type="ARBA" id="ARBA00011082"/>
    </source>
</evidence>
<dbReference type="InterPro" id="IPR057260">
    <property type="entry name" value="Ribosomal_L19e_C"/>
</dbReference>
<evidence type="ECO:0000256" key="4">
    <source>
        <dbReference type="RuleBase" id="RU000574"/>
    </source>
</evidence>
<gene>
    <name evidence="6" type="ORF">BcabD6B2_34580</name>
</gene>
<dbReference type="CDD" id="cd01417">
    <property type="entry name" value="Ribosomal_L19e_E"/>
    <property type="match status" value="1"/>
</dbReference>
<dbReference type="GO" id="GO:0022625">
    <property type="term" value="C:cytosolic large ribosomal subunit"/>
    <property type="evidence" value="ECO:0007669"/>
    <property type="project" value="InterPro"/>
</dbReference>
<keyword evidence="2 4" id="KW-0689">Ribosomal protein</keyword>
<reference evidence="6 7" key="1">
    <citation type="submission" date="2021-06" db="EMBL/GenBank/DDBJ databases">
        <title>Genome sequence of Babesia caballi.</title>
        <authorList>
            <person name="Yamagishi J."/>
            <person name="Kidaka T."/>
            <person name="Ochi A."/>
        </authorList>
    </citation>
    <scope>NUCLEOTIDE SEQUENCE [LARGE SCALE GENOMIC DNA]</scope>
    <source>
        <strain evidence="6">USDA-D6B2</strain>
    </source>
</reference>
<dbReference type="Gene3D" id="1.10.1200.240">
    <property type="match status" value="1"/>
</dbReference>
<dbReference type="NCBIfam" id="NF006343">
    <property type="entry name" value="PRK08570.1"/>
    <property type="match status" value="1"/>
</dbReference>
<dbReference type="AlphaFoldDB" id="A0AAV4LW90"/>
<dbReference type="GO" id="GO:0003735">
    <property type="term" value="F:structural constituent of ribosome"/>
    <property type="evidence" value="ECO:0007669"/>
    <property type="project" value="InterPro"/>
</dbReference>
<sequence>MVRLASSVCRHTLLQNLRLQKRLAASVLKCGKGRVWLDPNEGNEIAMANSRFSIRKLVGDGLIIKKAVAPHSRARIRLMNASKRLGRHSGIGKRKGSKGARQPPKLLWMRRQRVLRRMLRKLRDSKKMDSHMYQNFYKRCKGNQFKNKRVLLEAIHNQKNSWVKQKAENEQIEALKAKAKAIKDKRKSRMAARNA</sequence>
<dbReference type="InterPro" id="IPR039547">
    <property type="entry name" value="Ribosomal_eL19"/>
</dbReference>
<dbReference type="Pfam" id="PF01280">
    <property type="entry name" value="Ribosomal_L19e"/>
    <property type="match status" value="1"/>
</dbReference>
<dbReference type="GO" id="GO:0003723">
    <property type="term" value="F:RNA binding"/>
    <property type="evidence" value="ECO:0007669"/>
    <property type="project" value="InterPro"/>
</dbReference>
<dbReference type="SUPFAM" id="SSF48140">
    <property type="entry name" value="Ribosomal protein L19 (L19e)"/>
    <property type="match status" value="1"/>
</dbReference>
<dbReference type="RefSeq" id="XP_067716092.1">
    <property type="nucleotide sequence ID" value="XM_067859991.1"/>
</dbReference>
<protein>
    <recommendedName>
        <fullName evidence="4">Ribosomal protein L19</fullName>
    </recommendedName>
</protein>
<organism evidence="6 7">
    <name type="scientific">Babesia caballi</name>
    <dbReference type="NCBI Taxonomy" id="5871"/>
    <lineage>
        <taxon>Eukaryota</taxon>
        <taxon>Sar</taxon>
        <taxon>Alveolata</taxon>
        <taxon>Apicomplexa</taxon>
        <taxon>Aconoidasida</taxon>
        <taxon>Piroplasmida</taxon>
        <taxon>Babesiidae</taxon>
        <taxon>Babesia</taxon>
    </lineage>
</organism>
<evidence type="ECO:0000256" key="2">
    <source>
        <dbReference type="ARBA" id="ARBA00022980"/>
    </source>
</evidence>
<dbReference type="GeneID" id="94195504"/>
<comment type="similarity">
    <text evidence="1 4">Belongs to the eukaryotic ribosomal protein eL19 family.</text>
</comment>
<accession>A0AAV4LW90</accession>
<dbReference type="InterPro" id="IPR057259">
    <property type="entry name" value="Ribosomal_L19e"/>
</dbReference>
<dbReference type="PROSITE" id="PS00526">
    <property type="entry name" value="RIBOSOMAL_L19E"/>
    <property type="match status" value="1"/>
</dbReference>
<dbReference type="Pfam" id="PF25476">
    <property type="entry name" value="Ribosomal_L19e_C"/>
    <property type="match status" value="1"/>
</dbReference>
<dbReference type="InterPro" id="IPR035970">
    <property type="entry name" value="60S_ribosomal_eL19_sf"/>
</dbReference>
<dbReference type="InterPro" id="IPR015972">
    <property type="entry name" value="Ribosomal_eL19_dom1"/>
</dbReference>
<dbReference type="GO" id="GO:0006412">
    <property type="term" value="P:translation"/>
    <property type="evidence" value="ECO:0007669"/>
    <property type="project" value="InterPro"/>
</dbReference>
<comment type="caution">
    <text evidence="6">The sequence shown here is derived from an EMBL/GenBank/DDBJ whole genome shotgun (WGS) entry which is preliminary data.</text>
</comment>
<name>A0AAV4LW90_BABCB</name>
<dbReference type="InterPro" id="IPR033935">
    <property type="entry name" value="Ribosomal_eL19_euk"/>
</dbReference>
<evidence type="ECO:0000259" key="5">
    <source>
        <dbReference type="SMART" id="SM01416"/>
    </source>
</evidence>
<evidence type="ECO:0000256" key="3">
    <source>
        <dbReference type="ARBA" id="ARBA00023274"/>
    </source>
</evidence>
<feature type="domain" description="Large ribosomal subunit protein eL19" evidence="5">
    <location>
        <begin position="16"/>
        <end position="159"/>
    </location>
</feature>
<dbReference type="Proteomes" id="UP001497744">
    <property type="component" value="Unassembled WGS sequence"/>
</dbReference>
<dbReference type="EMBL" id="BPLF01000003">
    <property type="protein sequence ID" value="GIX64023.1"/>
    <property type="molecule type" value="Genomic_DNA"/>
</dbReference>
<dbReference type="Gene3D" id="1.10.1650.10">
    <property type="match status" value="1"/>
</dbReference>